<evidence type="ECO:0000256" key="2">
    <source>
        <dbReference type="ARBA" id="ARBA00004123"/>
    </source>
</evidence>
<comment type="function">
    <text evidence="1">May play a role in microtubule-mediated transport or vesicle function.</text>
</comment>
<feature type="region of interest" description="Disordered" evidence="7">
    <location>
        <begin position="432"/>
        <end position="482"/>
    </location>
</feature>
<organism evidence="8 9">
    <name type="scientific">Pocillopora meandrina</name>
    <dbReference type="NCBI Taxonomy" id="46732"/>
    <lineage>
        <taxon>Eukaryota</taxon>
        <taxon>Metazoa</taxon>
        <taxon>Cnidaria</taxon>
        <taxon>Anthozoa</taxon>
        <taxon>Hexacorallia</taxon>
        <taxon>Scleractinia</taxon>
        <taxon>Astrocoeniina</taxon>
        <taxon>Pocilloporidae</taxon>
        <taxon>Pocillopora</taxon>
    </lineage>
</organism>
<feature type="region of interest" description="Disordered" evidence="7">
    <location>
        <begin position="393"/>
        <end position="415"/>
    </location>
</feature>
<evidence type="ECO:0000256" key="7">
    <source>
        <dbReference type="SAM" id="MobiDB-lite"/>
    </source>
</evidence>
<dbReference type="InterPro" id="IPR016024">
    <property type="entry name" value="ARM-type_fold"/>
</dbReference>
<evidence type="ECO:0000313" key="8">
    <source>
        <dbReference type="EMBL" id="CAH3122928.1"/>
    </source>
</evidence>
<reference evidence="8 9" key="1">
    <citation type="submission" date="2022-05" db="EMBL/GenBank/DDBJ databases">
        <authorList>
            <consortium name="Genoscope - CEA"/>
            <person name="William W."/>
        </authorList>
    </citation>
    <scope>NUCLEOTIDE SEQUENCE [LARGE SCALE GENOMIC DNA]</scope>
</reference>
<dbReference type="EMBL" id="CALNXJ010000019">
    <property type="protein sequence ID" value="CAH3122928.1"/>
    <property type="molecule type" value="Genomic_DNA"/>
</dbReference>
<feature type="compositionally biased region" description="Low complexity" evidence="7">
    <location>
        <begin position="1060"/>
        <end position="1080"/>
    </location>
</feature>
<dbReference type="Proteomes" id="UP001159428">
    <property type="component" value="Unassembled WGS sequence"/>
</dbReference>
<evidence type="ECO:0000256" key="5">
    <source>
        <dbReference type="ARBA" id="ARBA00022490"/>
    </source>
</evidence>
<dbReference type="InterPro" id="IPR048412">
    <property type="entry name" value="Htt_bridge"/>
</dbReference>
<sequence>MSLAAADKLLKIFDALKNFREGIPVVDPNPLAKKKESLLSKKERISYLNTIPELVCSSGIRSLSEFPKILAITVDSLLVSCDDQESDVRLVAGESLNKLIKGLMDSFMGRIHVELYKKIKENGSARSLRAALSRFGDLCHLIRPQKCRPFIANLLPCIARVSIRTEETLQEILAIVMQKIMSVLGSFTGDKEVKQLLKTFLPNLRSSSATTRRTAASGLVVICQYSRKPSFFYEWLLNILLGLVLPFHEDKDSTAYLGVLMCLRHMIPNLDCSFSFDHQMKGLRGSFGSHCSYSADGTLGAEQIQNNQLLQVYEVIMYCTKHSNHNVVTASLETLLQLLRAPPPALLSILLSAEGITPSANSDASKQDLEFLEETPSEGDPTMSELETASIAESTASTVDTGVGSSIATDFDTEQTSVDEMLRSAELDRLRLHGGSAGDNDQTREEAEEGIDVFDSTMSEVKTENRRTTRSLSDPGYAAETDNNASIDATQNETQVSHGTFDYVAHRDSDGLELTTSEDDTIRTESVSTQEVRLLVERSFQIDAVACKGVPLVHCVRLMSSFLLSGNPGEMLSDSCVRVSVKSLALSCIAQAVKLYPEAFLVRILPELSEDSDGEEFHQSSPQLVRDILLFSGHGDPQLRGSLATVIGNVVRTGLKKGRLDFDTWCIDNCQEMETVPFGLEDLISVLKSILQDESPVAIRQACVSLKSCLFLLCSSKHSKVALDLLNTISTLKDNSYWLVKVELLEIVGEVDFRLLGLLKLKFEHLQESGMHKLFKTNLQEDLINNVILHLLEDEDIRVRQAAAKCVVSIVPRLFHSLNSDKQALVVTAAQSQISDLFIQESHCKAFTYSVVDANLSRIVTLVGNKLNHSTSRTCLLGCIHVLSLLVETFPVASYPEAYGCSVSISCRSPLPTHPIGPFSAPSRPSSPSASCAGGGGPLSIVMGSMMSSWLAYDLFAHQQLLQIAGNILFGAGCSGVHVTLKMHSERGPSDEPISSAEHWSVFTDSTLAPQAEKLVLHMARLLNIFTHVVEHTTPGAHSFKIPFPGQNKDKQQSSAIPGVAAPHTPPSASAVSSSASTVPKRLLTKTKRALSEADLHQASSDKPLSPSKTQGGVGQSGESEQSTQNPPPKSSIGTFHHIPHYMKLYEIIKGAYANNQVVSLLAPDQDKFCQFLSATLHSLSLLLEVTAFADIGKHVEEILGYLQVCVKVEATKTLLCVQQLLRAMFGINALSQPELIQNLTVPPCLATSLVTVPRQAEMLPVDKSFYHFCFVYPSVLVTHSLQKLKHKEEIKEKGKEAEELGGIGVFIKKLRNKAASSIRPPVKLDKQSPIHSYIRWFEPLVIRALKEYTMSSKVILQQQVLSLLAQLIKLRVNYSLLDADQVFISFVQKQFEYIDAGQIKSCDTFLPHIFQFLVLLSYECFQPKFNQAKSIVGMPRIIQLCDGIMAGGQPAQTHAIPALQPIIHDLFVLRTASGSEIGEDLETQREVVVSMLLRLVHYPEVLEMLVTVLNCYQRDEVKWKDLSGQIIDLLLPLLANQKVHVESEYGIEMLQAVFAAVAPGSLWPVDVLLRVLFSSFDQSDAFKRWLATVLVVLQTLMAQVTEDILLSRIDQSGFRPRCVNMMDKPLLPIEVFVKFLFYVVETSANHVNMATRNSLVNLRSPSEEAFLLKLFGSLLSCVTHLLKSANFKKVSQLASSSPIIHPTVDLVNENLSHLVDTHPVLVLQWCHVLRQLKYTDTQFWFGFLDTGVRLSTASGSNIELEGPTLNKDVTRSGVILIYCDLLITQHMEQGSLDQSQVGTLLRMSLEDLVQMTDEPPIQGFLSILYSTHEGSKLLLDSFNSSRALHETVKRPSLVRDLMNCLKGVHQSQSVYLIKILAEYFLNSTHQSVARMAERLICKKLEICIDGQKMAPSQELVEDELRSVCQLIASKKEITRNQTLLSLVTKILPSSSPVERDMPCNEDLASSMKNYTIDQEWFFRLAQQCCFAARPMDQRNGANVKPEAIQMLSVLNAKEVSFVINHENFDISLLEECISLGIERTLLLTSRRQNGENVPSNLLNNAEYFENHDVDQLLLISKLALFSKIEQVGKDVITTRTFRDNENSTKLQCFQLASDRLSALCNDADWCKKVTSLAKALVALAGAIPTLPKHCKIPESGQETLFQFVFVPLAMVHCSLVNGKRPCSVELKSNLECLAKYLNLDCAKSIGKLEFFPLVCSAINHVHVLLNAVDGSGDNDEEGFFTDQIKVDMGDEGVQIARKACGEISQLIHRLLTILKPGSVQKPSLSQFLLRPFQDIIVGLARQPLVNSYARTLPLVWKMGWAPVPEGPLKTELPPLPIEILKEKDVLDEFVKRVNLIGWTSRQQFEETWAALLGVISSPPLPDTVSTEEDMESTHSCCLAVRCISELLLQTTLYPVPGNPSASAYLHRPRHRDLPFLGSRAGKKLTFVRGMIEEEFVSLCCTGTGRVFISDEDLKPERSVSVHRSNSFLCLNSSSAMWITNRMLFDHPLYGLNVDRVLGFHDYTLGQISVGALHSQAQSELQERYDSEDDTAVVVSLPRMPQPEKLDIKSCEQFLLELFEQWMSPYIHPRTPLALLSEATKALLVLSDLFVDGTHFEWVLGTLLDLHHNHSAEDDLLIQYLLPTLCKALAFLKTEGAITERVCKIVESSLRSPHVPLQISALYGAMYLLEIQVPSVSAVLLPILTDFLGKKLTVINGAVSMAEHHLLVMWSTAFYLLERYADEISDQELKANLLKNAVRTASSNEDSTPTCVYHAIIRGLERLVVSFALSSAESDSLVKLSVDRLSMRNPQRAISALGLLVTCMYTGKIGDRPSGIYPPADTAEFPTEDILLIAMERVTVLFDRIRKGVPSEAKVVARVLPPLLLDFFPAQEIMNKVIGEFLSSQQPHPELMAQVLFKVFEGLHSQGQQTEVRDWVLLSLGSFIQRTPLSMAVWSLTCFFISASSNKWIRALFSYIVGRMGKLEDIDVRIFCAAAMDFYRTQNLDANHKETLISTFRRAAQTSAPYREFIECCQSDSKLSR</sequence>
<dbReference type="Pfam" id="PF20927">
    <property type="entry name" value="Htt_C-HEAT"/>
    <property type="match status" value="1"/>
</dbReference>
<dbReference type="Gene3D" id="1.25.10.10">
    <property type="entry name" value="Leucine-rich Repeat Variant"/>
    <property type="match status" value="2"/>
</dbReference>
<evidence type="ECO:0000256" key="4">
    <source>
        <dbReference type="ARBA" id="ARBA00007153"/>
    </source>
</evidence>
<dbReference type="InterPro" id="IPR011989">
    <property type="entry name" value="ARM-like"/>
</dbReference>
<evidence type="ECO:0008006" key="10">
    <source>
        <dbReference type="Google" id="ProtNLM"/>
    </source>
</evidence>
<dbReference type="GO" id="GO:0005634">
    <property type="term" value="C:nucleus"/>
    <property type="evidence" value="ECO:0007669"/>
    <property type="project" value="UniProtKB-SubCell"/>
</dbReference>
<dbReference type="InterPro" id="IPR024613">
    <property type="entry name" value="Huntingtin_N_HEAT_rpt-2"/>
</dbReference>
<evidence type="ECO:0000256" key="1">
    <source>
        <dbReference type="ARBA" id="ARBA00002907"/>
    </source>
</evidence>
<feature type="region of interest" description="Disordered" evidence="7">
    <location>
        <begin position="1040"/>
        <end position="1080"/>
    </location>
</feature>
<dbReference type="Pfam" id="PF20925">
    <property type="entry name" value="Htt_bridge"/>
    <property type="match status" value="1"/>
</dbReference>
<gene>
    <name evidence="8" type="ORF">PMEA_00009860</name>
</gene>
<accession>A0AAU9WR70</accession>
<evidence type="ECO:0000256" key="6">
    <source>
        <dbReference type="ARBA" id="ARBA00023242"/>
    </source>
</evidence>
<name>A0AAU9WR70_9CNID</name>
<evidence type="ECO:0000256" key="3">
    <source>
        <dbReference type="ARBA" id="ARBA00004496"/>
    </source>
</evidence>
<dbReference type="Pfam" id="PF20926">
    <property type="entry name" value="Htt_N-HEAT_1"/>
    <property type="match status" value="1"/>
</dbReference>
<dbReference type="SUPFAM" id="SSF48371">
    <property type="entry name" value="ARM repeat"/>
    <property type="match status" value="2"/>
</dbReference>
<dbReference type="GO" id="GO:0005737">
    <property type="term" value="C:cytoplasm"/>
    <property type="evidence" value="ECO:0007669"/>
    <property type="project" value="UniProtKB-SubCell"/>
</dbReference>
<evidence type="ECO:0000313" key="9">
    <source>
        <dbReference type="Proteomes" id="UP001159428"/>
    </source>
</evidence>
<keyword evidence="6" id="KW-0539">Nucleus</keyword>
<feature type="compositionally biased region" description="Polar residues" evidence="7">
    <location>
        <begin position="1098"/>
        <end position="1109"/>
    </location>
</feature>
<dbReference type="InterPro" id="IPR048411">
    <property type="entry name" value="Htt_N_HEAT_rpt-1"/>
</dbReference>
<dbReference type="PANTHER" id="PTHR10170:SF10">
    <property type="entry name" value="HUNTINGTIN"/>
    <property type="match status" value="1"/>
</dbReference>
<dbReference type="PANTHER" id="PTHR10170">
    <property type="entry name" value="HUNTINGTON DISEASE PROTEIN"/>
    <property type="match status" value="1"/>
</dbReference>
<dbReference type="InterPro" id="IPR028426">
    <property type="entry name" value="Huntingtin_fam"/>
</dbReference>
<dbReference type="Pfam" id="PF12372">
    <property type="entry name" value="Htt_N-HEAT"/>
    <property type="match status" value="1"/>
</dbReference>
<dbReference type="InterPro" id="IPR048413">
    <property type="entry name" value="Htt_C-HEAT_rpt"/>
</dbReference>
<dbReference type="InterPro" id="IPR000091">
    <property type="entry name" value="Huntingtin"/>
</dbReference>
<comment type="similarity">
    <text evidence="4">Belongs to the huntingtin family.</text>
</comment>
<protein>
    <recommendedName>
        <fullName evidence="10">Huntingtin</fullName>
    </recommendedName>
</protein>
<keyword evidence="5" id="KW-0963">Cytoplasm</keyword>
<keyword evidence="9" id="KW-1185">Reference proteome</keyword>
<comment type="caution">
    <text evidence="8">The sequence shown here is derived from an EMBL/GenBank/DDBJ whole genome shotgun (WGS) entry which is preliminary data.</text>
</comment>
<feature type="region of interest" description="Disordered" evidence="7">
    <location>
        <begin position="1093"/>
        <end position="1134"/>
    </location>
</feature>
<comment type="subcellular location">
    <subcellularLocation>
        <location evidence="3">Cytoplasm</location>
    </subcellularLocation>
    <subcellularLocation>
        <location evidence="2">Nucleus</location>
    </subcellularLocation>
</comment>
<proteinExistence type="inferred from homology"/>
<dbReference type="PRINTS" id="PR00375">
    <property type="entry name" value="HUNTINGTIN"/>
</dbReference>